<dbReference type="EMBL" id="FNHB01000003">
    <property type="protein sequence ID" value="SDM25659.1"/>
    <property type="molecule type" value="Genomic_DNA"/>
</dbReference>
<accession>A0A1G9RQM5</accession>
<keyword evidence="2" id="KW-1185">Reference proteome</keyword>
<proteinExistence type="predicted"/>
<sequence>MTLSGGSRVSELVARIRKGGVAFLMGGKRQAAVQSAAGAAGRK</sequence>
<reference evidence="1 2" key="1">
    <citation type="submission" date="2016-10" db="EMBL/GenBank/DDBJ databases">
        <authorList>
            <person name="de Groot N.N."/>
        </authorList>
    </citation>
    <scope>NUCLEOTIDE SEQUENCE [LARGE SCALE GENOMIC DNA]</scope>
    <source>
        <strain evidence="1 2">DSM 1736</strain>
    </source>
</reference>
<protein>
    <submittedName>
        <fullName evidence="1">Uncharacterized protein</fullName>
    </submittedName>
</protein>
<evidence type="ECO:0000313" key="1">
    <source>
        <dbReference type="EMBL" id="SDM25659.1"/>
    </source>
</evidence>
<dbReference type="Proteomes" id="UP000214880">
    <property type="component" value="Unassembled WGS sequence"/>
</dbReference>
<dbReference type="AlphaFoldDB" id="A0A1G9RQM5"/>
<name>A0A1G9RQM5_9FIRM</name>
<evidence type="ECO:0000313" key="2">
    <source>
        <dbReference type="Proteomes" id="UP000214880"/>
    </source>
</evidence>
<gene>
    <name evidence="1" type="ORF">SAMN04488502_10372</name>
</gene>
<organism evidence="1 2">
    <name type="scientific">Dendrosporobacter quercicolus</name>
    <dbReference type="NCBI Taxonomy" id="146817"/>
    <lineage>
        <taxon>Bacteria</taxon>
        <taxon>Bacillati</taxon>
        <taxon>Bacillota</taxon>
        <taxon>Negativicutes</taxon>
        <taxon>Selenomonadales</taxon>
        <taxon>Sporomusaceae</taxon>
        <taxon>Dendrosporobacter</taxon>
    </lineage>
</organism>